<evidence type="ECO:0000256" key="4">
    <source>
        <dbReference type="ARBA" id="ARBA00022475"/>
    </source>
</evidence>
<dbReference type="GO" id="GO:0033292">
    <property type="term" value="P:T-tubule organization"/>
    <property type="evidence" value="ECO:0007669"/>
    <property type="project" value="TreeGrafter"/>
</dbReference>
<evidence type="ECO:0000256" key="6">
    <source>
        <dbReference type="ARBA" id="ARBA00022737"/>
    </source>
</evidence>
<evidence type="ECO:0000256" key="5">
    <source>
        <dbReference type="ARBA" id="ARBA00022692"/>
    </source>
</evidence>
<dbReference type="GO" id="GO:0050765">
    <property type="term" value="P:negative regulation of phagocytosis"/>
    <property type="evidence" value="ECO:0007669"/>
    <property type="project" value="TreeGrafter"/>
</dbReference>
<feature type="non-terminal residue" evidence="12">
    <location>
        <position position="1669"/>
    </location>
</feature>
<dbReference type="CDD" id="cd04037">
    <property type="entry name" value="C2E_Ferlin"/>
    <property type="match status" value="1"/>
</dbReference>
<feature type="non-terminal residue" evidence="12">
    <location>
        <position position="1"/>
    </location>
</feature>
<dbReference type="Gene3D" id="2.60.40.150">
    <property type="entry name" value="C2 domain"/>
    <property type="match status" value="4"/>
</dbReference>
<dbReference type="FunFam" id="2.60.40.150:FF:000026">
    <property type="entry name" value="dysferlin isoform X2"/>
    <property type="match status" value="1"/>
</dbReference>
<feature type="domain" description="C2" evidence="11">
    <location>
        <begin position="140"/>
        <end position="276"/>
    </location>
</feature>
<dbReference type="InterPro" id="IPR037724">
    <property type="entry name" value="C2E_Ferlin"/>
</dbReference>
<keyword evidence="6" id="KW-0677">Repeat</keyword>
<evidence type="ECO:0000313" key="13">
    <source>
        <dbReference type="Proteomes" id="UP000053840"/>
    </source>
</evidence>
<dbReference type="InterPro" id="IPR035892">
    <property type="entry name" value="C2_domain_sf"/>
</dbReference>
<sequence length="1669" mass="189499">QIRVRVIEGRQLPGVNIRPVVKVTAAGQTKRTRIRKGNSPFFDETFFFNVFESPSELFDAPIFITVVDSRSFRTDSVIGEFRMDVETVYSEPKHAFLRKWLLLSDPEDFSAGAKGYLKVSLFVLGPGDEAPLEKKEVSEDKEDIEGNLLRPTGVTLRGAHFCLKIFKAEDLPQMDDAVMDNVRQIFGFESNKKNLVDPFVEVSFAGKTLYSRILEKNANPQWNQCLTLLAMFPSMCEKMRIRVTDWDRLTHNDVIGTAHLCMSKISAPGGELEGLSNTSFPAVDDGLGFLPTFGPCYINLYGSPREFTGFPDPYETLNLGKGEGVAYRGRMLVELETKLVEHVEQKVEDISADDILRVEKYLRRRKFSLFAAFYSATMLQDVDDAIQFEVSIGNYGNKFDSTCLPLASTTQYSRAVFDGCQYYYLPWGNVKPVVVLSSYWEDISYRTDAQNLLQHAADRLEANLEKVHLALKANCTSGELDALCAQLLDDTIADCSLTLPDVLAKPASTHLDQNLYRFRSSNLEQIVKTALKLKHEDSSLPAALEQAEDWLSRLKAMAEEPQNSLPDIVIWMLQGDKRVAYARVPAHEVLFSRNISNCCGKNCGKLQTIFLKHPQEEVMGPKIPAQIRVQLWFGLSVDEKEFNQFAEGKLSVFAETYENQTKLALVGNWGTTGLTYPKYSDVTGKIKLPKDSFRPSTGWTWAGDWFICPEKTLLHDVDAGHLSFVEEVFENQLRLPGGQWIHMTDAYTDVNGEKVLHKDEIECPPGWKWEDVEWDTDLNRAVDEKGWEYGITIPPDRKPKAWVPAEKMYHTNRRRRWVRLRRRDLAQMETMRKHKQEELEGEGWEYASLFGWRFHLKQRFFRRWRRRMEPLERTGAAAVFALEGALGGVTDDKSDDGKSISTLSFGVNRPTISCIFDCGNRYHLRCYMYQARDLIAMDKDSFSDPYAIVSFLHQSQKTVVAKNTLNPTWDQTLIFYEIEIFGDPQNVAESPPNIVVELYDQDTYGADEFMGRCICQPSVSRSPRLSWCPVLKANRNVGELLAAFELIQREKVNFHLPPLQHPVSGAALCSQSSEDSDLPYPPPQREPNIYMVPQGIKPVLQRTAIEILAWGLRNLKSYQLASVTSPSLLVECGGQFVQSCVIKNVKKNPNFDICVLFMEVRLPKESLYSPPITVKIIDNRPFGRRPVVGQCTIRSLGHFYCDPYQEDTRGPQEHTDDVSLTPRDDVLIDIDDKEPLIPVQEEEFIDWWSKFYASTGEREKCGCYLEKGFDTLKVYETELENVEDFEHLSDFCHTFKLYRGRSQDSNDDPSVVGEFKGSFKLYPLPDDPRVPLPPRQFHQLPARGPQECLVRVYIIRAFGLQPKDTNGKCDPYVKISVGKKSINDQENYLPCTLEPVFGKMFELSCTLPLEKDLKITLYDYDLLSKDEKIGETIIDLENRFLSKYGARCGLPQTYCVWVPLWARAVATAPLGTLCQRLSTLTGKNFCPRAHLNLPSGRFKPFPLSCPSIPCPKPLSRSPGAPLGTGAALRCPLEEPSLLQLLQPSSLSLAPEKVSRAPFQPTTTTKIHLILWGIFKSPASPFGYQQQGRETFHCLLMASATLSELQTPWCGSSSSCNVFALCSWLVGHEENKQKTDVHYRSMGGEGNFNWRFIFPFDYLPAEQMCYIAKK</sequence>
<evidence type="ECO:0000313" key="12">
    <source>
        <dbReference type="EMBL" id="KFQ49327.1"/>
    </source>
</evidence>
<name>A0A091S340_NESNO</name>
<accession>A0A091S340</accession>
<dbReference type="Proteomes" id="UP000053840">
    <property type="component" value="Unassembled WGS sequence"/>
</dbReference>
<dbReference type="InterPro" id="IPR012968">
    <property type="entry name" value="FerIin_dom"/>
</dbReference>
<dbReference type="InterPro" id="IPR000008">
    <property type="entry name" value="C2_dom"/>
</dbReference>
<dbReference type="Pfam" id="PF08150">
    <property type="entry name" value="FerB"/>
    <property type="match status" value="1"/>
</dbReference>
<dbReference type="Pfam" id="PF00168">
    <property type="entry name" value="C2"/>
    <property type="match status" value="4"/>
</dbReference>
<dbReference type="InterPro" id="IPR012560">
    <property type="entry name" value="Ferlin_A-domain"/>
</dbReference>
<keyword evidence="5" id="KW-0812">Transmembrane</keyword>
<dbReference type="GO" id="GO:0001778">
    <property type="term" value="P:plasma membrane repair"/>
    <property type="evidence" value="ECO:0007669"/>
    <property type="project" value="TreeGrafter"/>
</dbReference>
<dbReference type="PROSITE" id="PS50004">
    <property type="entry name" value="C2"/>
    <property type="match status" value="5"/>
</dbReference>
<protein>
    <submittedName>
        <fullName evidence="12">Dysferlin</fullName>
    </submittedName>
</protein>
<dbReference type="CDD" id="cd04011">
    <property type="entry name" value="C2B_Ferlin"/>
    <property type="match status" value="1"/>
</dbReference>
<dbReference type="SMART" id="SM00694">
    <property type="entry name" value="DysFC"/>
    <property type="match status" value="2"/>
</dbReference>
<evidence type="ECO:0000256" key="8">
    <source>
        <dbReference type="ARBA" id="ARBA00022989"/>
    </source>
</evidence>
<evidence type="ECO:0000256" key="9">
    <source>
        <dbReference type="ARBA" id="ARBA00023136"/>
    </source>
</evidence>
<dbReference type="InterPro" id="IPR037720">
    <property type="entry name" value="C2B_Ferlin"/>
</dbReference>
<dbReference type="CDD" id="cd04018">
    <property type="entry name" value="C2C_Ferlin"/>
    <property type="match status" value="1"/>
</dbReference>
<dbReference type="SMART" id="SM01200">
    <property type="entry name" value="FerA"/>
    <property type="match status" value="1"/>
</dbReference>
<dbReference type="GO" id="GO:0002281">
    <property type="term" value="P:macrophage activation involved in immune response"/>
    <property type="evidence" value="ECO:0007669"/>
    <property type="project" value="TreeGrafter"/>
</dbReference>
<evidence type="ECO:0000259" key="11">
    <source>
        <dbReference type="PROSITE" id="PS50004"/>
    </source>
</evidence>
<keyword evidence="7" id="KW-0735">Signal-anchor</keyword>
<dbReference type="Pfam" id="PF08165">
    <property type="entry name" value="FerA"/>
    <property type="match status" value="1"/>
</dbReference>
<dbReference type="InterPro" id="IPR012561">
    <property type="entry name" value="Ferlin_B-domain"/>
</dbReference>
<dbReference type="EMBL" id="KK939135">
    <property type="protein sequence ID" value="KFQ49327.1"/>
    <property type="molecule type" value="Genomic_DNA"/>
</dbReference>
<dbReference type="SMART" id="SM01201">
    <property type="entry name" value="FerB"/>
    <property type="match status" value="1"/>
</dbReference>
<evidence type="ECO:0000256" key="1">
    <source>
        <dbReference type="ARBA" id="ARBA00004401"/>
    </source>
</evidence>
<proteinExistence type="inferred from homology"/>
<keyword evidence="4" id="KW-1003">Cell membrane</keyword>
<dbReference type="CDD" id="cd04017">
    <property type="entry name" value="C2D_Ferlin"/>
    <property type="match status" value="1"/>
</dbReference>
<keyword evidence="13" id="KW-1185">Reference proteome</keyword>
<dbReference type="PANTHER" id="PTHR12546">
    <property type="entry name" value="FER-1-LIKE"/>
    <property type="match status" value="1"/>
</dbReference>
<evidence type="ECO:0000256" key="7">
    <source>
        <dbReference type="ARBA" id="ARBA00022968"/>
    </source>
</evidence>
<dbReference type="SUPFAM" id="SSF49562">
    <property type="entry name" value="C2 domain (Calcium/lipid-binding domain, CaLB)"/>
    <property type="match status" value="5"/>
</dbReference>
<dbReference type="InterPro" id="IPR037721">
    <property type="entry name" value="Ferlin"/>
</dbReference>
<dbReference type="SMART" id="SM00239">
    <property type="entry name" value="C2"/>
    <property type="match status" value="4"/>
</dbReference>
<feature type="domain" description="C2" evidence="11">
    <location>
        <begin position="1081"/>
        <end position="1209"/>
    </location>
</feature>
<dbReference type="SMART" id="SM01202">
    <property type="entry name" value="FerI"/>
    <property type="match status" value="1"/>
</dbReference>
<dbReference type="FunFam" id="2.60.40.150:FF:000033">
    <property type="entry name" value="dysferlin isoform X2"/>
    <property type="match status" value="1"/>
</dbReference>
<dbReference type="FunFam" id="2.60.40.150:FF:000037">
    <property type="entry name" value="dysferlin isoform X2"/>
    <property type="match status" value="1"/>
</dbReference>
<dbReference type="SMART" id="SM00693">
    <property type="entry name" value="DysFN"/>
    <property type="match status" value="2"/>
</dbReference>
<gene>
    <name evidence="12" type="ORF">N333_13545</name>
</gene>
<dbReference type="PANTHER" id="PTHR12546:SF44">
    <property type="entry name" value="DYSFERLIN"/>
    <property type="match status" value="1"/>
</dbReference>
<dbReference type="InterPro" id="IPR037722">
    <property type="entry name" value="C2C_Ferlin"/>
</dbReference>
<dbReference type="GO" id="GO:0006906">
    <property type="term" value="P:vesicle fusion"/>
    <property type="evidence" value="ECO:0007669"/>
    <property type="project" value="TreeGrafter"/>
</dbReference>
<organism evidence="12 13">
    <name type="scientific">Nestor notabilis</name>
    <name type="common">Kea</name>
    <dbReference type="NCBI Taxonomy" id="176057"/>
    <lineage>
        <taxon>Eukaryota</taxon>
        <taxon>Metazoa</taxon>
        <taxon>Chordata</taxon>
        <taxon>Craniata</taxon>
        <taxon>Vertebrata</taxon>
        <taxon>Euteleostomi</taxon>
        <taxon>Archelosauria</taxon>
        <taxon>Archosauria</taxon>
        <taxon>Dinosauria</taxon>
        <taxon>Saurischia</taxon>
        <taxon>Theropoda</taxon>
        <taxon>Coelurosauria</taxon>
        <taxon>Aves</taxon>
        <taxon>Neognathae</taxon>
        <taxon>Neoaves</taxon>
        <taxon>Telluraves</taxon>
        <taxon>Australaves</taxon>
        <taxon>Psittaciformes</taxon>
        <taxon>Psittacidae</taxon>
        <taxon>Nestor</taxon>
    </lineage>
</organism>
<dbReference type="FunFam" id="2.60.40.150:FF:000021">
    <property type="entry name" value="dysferlin isoform X2"/>
    <property type="match status" value="1"/>
</dbReference>
<keyword evidence="8" id="KW-1133">Transmembrane helix</keyword>
<feature type="domain" description="C2" evidence="11">
    <location>
        <begin position="1331"/>
        <end position="1449"/>
    </location>
</feature>
<dbReference type="Pfam" id="PF08151">
    <property type="entry name" value="FerI"/>
    <property type="match status" value="1"/>
</dbReference>
<reference evidence="12 13" key="1">
    <citation type="submission" date="2014-04" db="EMBL/GenBank/DDBJ databases">
        <title>Genome evolution of avian class.</title>
        <authorList>
            <person name="Zhang G."/>
            <person name="Li C."/>
        </authorList>
    </citation>
    <scope>NUCLEOTIDE SEQUENCE [LARGE SCALE GENOMIC DNA]</scope>
    <source>
        <strain evidence="12">BGI_N333</strain>
    </source>
</reference>
<dbReference type="GO" id="GO:0002280">
    <property type="term" value="P:monocyte activation involved in immune response"/>
    <property type="evidence" value="ECO:0007669"/>
    <property type="project" value="TreeGrafter"/>
</dbReference>
<evidence type="ECO:0000256" key="2">
    <source>
        <dbReference type="ARBA" id="ARBA00004483"/>
    </source>
</evidence>
<evidence type="ECO:0000256" key="3">
    <source>
        <dbReference type="ARBA" id="ARBA00007561"/>
    </source>
</evidence>
<evidence type="ECO:0000256" key="10">
    <source>
        <dbReference type="ARBA" id="ARBA00023329"/>
    </source>
</evidence>
<comment type="subcellular location">
    <subcellularLocation>
        <location evidence="1">Cell membrane</location>
        <topology evidence="1">Single-pass type II membrane protein</topology>
    </subcellularLocation>
    <subcellularLocation>
        <location evidence="2">Cytoplasmic vesicle membrane</location>
        <topology evidence="2">Single-pass type II membrane protein</topology>
    </subcellularLocation>
</comment>
<dbReference type="InterPro" id="IPR006614">
    <property type="entry name" value="Peroxin/Ferlin"/>
</dbReference>
<dbReference type="InterPro" id="IPR037723">
    <property type="entry name" value="C2D_Ferlin"/>
</dbReference>
<keyword evidence="10" id="KW-0968">Cytoplasmic vesicle</keyword>
<dbReference type="GO" id="GO:0030659">
    <property type="term" value="C:cytoplasmic vesicle membrane"/>
    <property type="evidence" value="ECO:0007669"/>
    <property type="project" value="UniProtKB-SubCell"/>
</dbReference>
<keyword evidence="9" id="KW-0472">Membrane</keyword>
<feature type="domain" description="C2" evidence="11">
    <location>
        <begin position="906"/>
        <end position="1032"/>
    </location>
</feature>
<feature type="domain" description="C2" evidence="11">
    <location>
        <begin position="1"/>
        <end position="101"/>
    </location>
</feature>
<comment type="similarity">
    <text evidence="3">Belongs to the ferlin family.</text>
</comment>
<dbReference type="GO" id="GO:0030315">
    <property type="term" value="C:T-tubule"/>
    <property type="evidence" value="ECO:0007669"/>
    <property type="project" value="TreeGrafter"/>
</dbReference>